<evidence type="ECO:0000256" key="2">
    <source>
        <dbReference type="ARBA" id="ARBA00022490"/>
    </source>
</evidence>
<sequence length="342" mass="35703">MTTRFGVFGETRAIGVGDPYVDTMRPDARDRGLVSIKVPVCRSGKNNDACFDKLKPLFEGEKYIDPLRRKLQQAKAGAARNVADKPFRVASPMKKSACPGDFVGTLGGKVEYKAGHVDEKKKKKGEIPGQPKNIVTSTPKKGSFGTIGTTLSERKGARGVAGEYEYMADPVHFAVRVKDGEKSPHAPFRPVGPPKRGGPGTVARHFGGRVKGAVGEFAWQPRPEPPVRSRAPGAAAAGGGGEEAGGGEAAPAAAAAASPSAPGAPFRPAAFPRSGRQATFSRFPVYEADPDEPKAAARAAARKEERERLAARAGGAFRPAGPGGKTDATRSIVRLALALGGS</sequence>
<feature type="region of interest" description="Disordered" evidence="6">
    <location>
        <begin position="302"/>
        <end position="327"/>
    </location>
</feature>
<feature type="compositionally biased region" description="Low complexity" evidence="6">
    <location>
        <begin position="311"/>
        <end position="320"/>
    </location>
</feature>
<feature type="region of interest" description="Disordered" evidence="6">
    <location>
        <begin position="121"/>
        <end position="149"/>
    </location>
</feature>
<evidence type="ECO:0000256" key="1">
    <source>
        <dbReference type="ARBA" id="ARBA00004300"/>
    </source>
</evidence>
<feature type="region of interest" description="Disordered" evidence="6">
    <location>
        <begin position="180"/>
        <end position="274"/>
    </location>
</feature>
<dbReference type="AlphaFoldDB" id="A0A2V0P6K2"/>
<keyword evidence="8" id="KW-1185">Reference proteome</keyword>
<feature type="compositionally biased region" description="Gly residues" evidence="6">
    <location>
        <begin position="236"/>
        <end position="248"/>
    </location>
</feature>
<protein>
    <recommendedName>
        <fullName evidence="5">Cilia-and flagella-associated protein 96</fullName>
    </recommendedName>
</protein>
<dbReference type="InterPro" id="IPR029358">
    <property type="entry name" value="CFAP96"/>
</dbReference>
<dbReference type="OrthoDB" id="544968at2759"/>
<evidence type="ECO:0000313" key="8">
    <source>
        <dbReference type="Proteomes" id="UP000247498"/>
    </source>
</evidence>
<dbReference type="GO" id="GO:0005881">
    <property type="term" value="C:cytoplasmic microtubule"/>
    <property type="evidence" value="ECO:0007669"/>
    <property type="project" value="TreeGrafter"/>
</dbReference>
<organism evidence="7 8">
    <name type="scientific">Raphidocelis subcapitata</name>
    <dbReference type="NCBI Taxonomy" id="307507"/>
    <lineage>
        <taxon>Eukaryota</taxon>
        <taxon>Viridiplantae</taxon>
        <taxon>Chlorophyta</taxon>
        <taxon>core chlorophytes</taxon>
        <taxon>Chlorophyceae</taxon>
        <taxon>CS clade</taxon>
        <taxon>Sphaeropleales</taxon>
        <taxon>Selenastraceae</taxon>
        <taxon>Raphidocelis</taxon>
    </lineage>
</organism>
<dbReference type="Proteomes" id="UP000247498">
    <property type="component" value="Unassembled WGS sequence"/>
</dbReference>
<evidence type="ECO:0000256" key="4">
    <source>
        <dbReference type="ARBA" id="ARBA00035656"/>
    </source>
</evidence>
<evidence type="ECO:0000256" key="3">
    <source>
        <dbReference type="ARBA" id="ARBA00023212"/>
    </source>
</evidence>
<dbReference type="PANTHER" id="PTHR31144:SF1">
    <property type="entry name" value="UPF0602 PROTEIN C4ORF47"/>
    <property type="match status" value="1"/>
</dbReference>
<dbReference type="Pfam" id="PF15239">
    <property type="entry name" value="CFAP96-like"/>
    <property type="match status" value="2"/>
</dbReference>
<dbReference type="STRING" id="307507.A0A2V0P6K2"/>
<dbReference type="EMBL" id="BDRX01000041">
    <property type="protein sequence ID" value="GBF93493.1"/>
    <property type="molecule type" value="Genomic_DNA"/>
</dbReference>
<proteinExistence type="inferred from homology"/>
<evidence type="ECO:0000313" key="7">
    <source>
        <dbReference type="EMBL" id="GBF93493.1"/>
    </source>
</evidence>
<accession>A0A2V0P6K2</accession>
<dbReference type="PANTHER" id="PTHR31144">
    <property type="entry name" value="UPF0602 PROTEIN C4ORF47"/>
    <property type="match status" value="1"/>
</dbReference>
<comment type="caution">
    <text evidence="7">The sequence shown here is derived from an EMBL/GenBank/DDBJ whole genome shotgun (WGS) entry which is preliminary data.</text>
</comment>
<keyword evidence="3" id="KW-0206">Cytoskeleton</keyword>
<gene>
    <name evidence="7" type="ORF">Rsub_06626</name>
</gene>
<keyword evidence="2" id="KW-0963">Cytoplasm</keyword>
<evidence type="ECO:0000256" key="6">
    <source>
        <dbReference type="SAM" id="MobiDB-lite"/>
    </source>
</evidence>
<reference evidence="7 8" key="1">
    <citation type="journal article" date="2018" name="Sci. Rep.">
        <title>Raphidocelis subcapitata (=Pseudokirchneriella subcapitata) provides an insight into genome evolution and environmental adaptations in the Sphaeropleales.</title>
        <authorList>
            <person name="Suzuki S."/>
            <person name="Yamaguchi H."/>
            <person name="Nakajima N."/>
            <person name="Kawachi M."/>
        </authorList>
    </citation>
    <scope>NUCLEOTIDE SEQUENCE [LARGE SCALE GENOMIC DNA]</scope>
    <source>
        <strain evidence="7 8">NIES-35</strain>
    </source>
</reference>
<name>A0A2V0P6K2_9CHLO</name>
<feature type="compositionally biased region" description="Polar residues" evidence="6">
    <location>
        <begin position="133"/>
        <end position="149"/>
    </location>
</feature>
<evidence type="ECO:0000256" key="5">
    <source>
        <dbReference type="ARBA" id="ARBA00035693"/>
    </source>
</evidence>
<comment type="similarity">
    <text evidence="4">Belongs to the CFAP96 family.</text>
</comment>
<feature type="compositionally biased region" description="Low complexity" evidence="6">
    <location>
        <begin position="249"/>
        <end position="274"/>
    </location>
</feature>
<comment type="subcellular location">
    <subcellularLocation>
        <location evidence="1">Cytoplasm</location>
        <location evidence="1">Cytoskeleton</location>
        <location evidence="1">Microtubule organizing center</location>
        <location evidence="1">Centrosome</location>
    </subcellularLocation>
</comment>
<dbReference type="InParanoid" id="A0A2V0P6K2"/>